<comment type="caution">
    <text evidence="2">The sequence shown here is derived from an EMBL/GenBank/DDBJ whole genome shotgun (WGS) entry which is preliminary data.</text>
</comment>
<evidence type="ECO:0000313" key="2">
    <source>
        <dbReference type="EMBL" id="KAG9453202.1"/>
    </source>
</evidence>
<dbReference type="Proteomes" id="UP000825729">
    <property type="component" value="Unassembled WGS sequence"/>
</dbReference>
<sequence>MAMAHLRTQITNTEWRQIKGAAVKSPSQDASSTCLKLKVTFAGASGTAKRKQRRHSSSSSSYDHEANLTKASAVEERGARAASGHVFGKLRQYHSVCRIFLAAELVRTRSKVPRSLIREFCYSSAELQNPHGFFPGSDCFVPEHRGFV</sequence>
<protein>
    <submittedName>
        <fullName evidence="2">Uncharacterized protein</fullName>
    </submittedName>
</protein>
<keyword evidence="3" id="KW-1185">Reference proteome</keyword>
<evidence type="ECO:0000256" key="1">
    <source>
        <dbReference type="SAM" id="MobiDB-lite"/>
    </source>
</evidence>
<feature type="region of interest" description="Disordered" evidence="1">
    <location>
        <begin position="44"/>
        <end position="75"/>
    </location>
</feature>
<feature type="compositionally biased region" description="Basic and acidic residues" evidence="1">
    <location>
        <begin position="62"/>
        <end position="75"/>
    </location>
</feature>
<organism evidence="2 3">
    <name type="scientific">Aristolochia fimbriata</name>
    <name type="common">White veined hardy Dutchman's pipe vine</name>
    <dbReference type="NCBI Taxonomy" id="158543"/>
    <lineage>
        <taxon>Eukaryota</taxon>
        <taxon>Viridiplantae</taxon>
        <taxon>Streptophyta</taxon>
        <taxon>Embryophyta</taxon>
        <taxon>Tracheophyta</taxon>
        <taxon>Spermatophyta</taxon>
        <taxon>Magnoliopsida</taxon>
        <taxon>Magnoliidae</taxon>
        <taxon>Piperales</taxon>
        <taxon>Aristolochiaceae</taxon>
        <taxon>Aristolochia</taxon>
    </lineage>
</organism>
<evidence type="ECO:0000313" key="3">
    <source>
        <dbReference type="Proteomes" id="UP000825729"/>
    </source>
</evidence>
<gene>
    <name evidence="2" type="ORF">H6P81_006106</name>
</gene>
<proteinExistence type="predicted"/>
<reference evidence="2 3" key="1">
    <citation type="submission" date="2021-07" db="EMBL/GenBank/DDBJ databases">
        <title>The Aristolochia fimbriata genome: insights into angiosperm evolution, floral development and chemical biosynthesis.</title>
        <authorList>
            <person name="Jiao Y."/>
        </authorList>
    </citation>
    <scope>NUCLEOTIDE SEQUENCE [LARGE SCALE GENOMIC DNA]</scope>
    <source>
        <strain evidence="2">IBCAS-2021</strain>
        <tissue evidence="2">Leaf</tissue>
    </source>
</reference>
<dbReference type="AlphaFoldDB" id="A0AAV7EWJ5"/>
<dbReference type="EMBL" id="JAINDJ010000003">
    <property type="protein sequence ID" value="KAG9453202.1"/>
    <property type="molecule type" value="Genomic_DNA"/>
</dbReference>
<name>A0AAV7EWJ5_ARIFI</name>
<accession>A0AAV7EWJ5</accession>